<accession>A0ABQ1FG23</accession>
<dbReference type="PANTHER" id="PTHR43611">
    <property type="entry name" value="ALPHA-D-GLUCOSE 1-PHOSPHATE PHOSPHATASE"/>
    <property type="match status" value="1"/>
</dbReference>
<dbReference type="Pfam" id="PF13419">
    <property type="entry name" value="HAD_2"/>
    <property type="match status" value="1"/>
</dbReference>
<reference evidence="2" key="1">
    <citation type="journal article" date="2019" name="Int. J. Syst. Evol. Microbiol.">
        <title>The Global Catalogue of Microorganisms (GCM) 10K type strain sequencing project: providing services to taxonomists for standard genome sequencing and annotation.</title>
        <authorList>
            <consortium name="The Broad Institute Genomics Platform"/>
            <consortium name="The Broad Institute Genome Sequencing Center for Infectious Disease"/>
            <person name="Wu L."/>
            <person name="Ma J."/>
        </authorList>
    </citation>
    <scope>NUCLEOTIDE SEQUENCE [LARGE SCALE GENOMIC DNA]</scope>
    <source>
        <strain evidence="2">CGMCC 1.15297</strain>
    </source>
</reference>
<organism evidence="1 2">
    <name type="scientific">Blastomonas marina</name>
    <dbReference type="NCBI Taxonomy" id="1867408"/>
    <lineage>
        <taxon>Bacteria</taxon>
        <taxon>Pseudomonadati</taxon>
        <taxon>Pseudomonadota</taxon>
        <taxon>Alphaproteobacteria</taxon>
        <taxon>Sphingomonadales</taxon>
        <taxon>Sphingomonadaceae</taxon>
        <taxon>Blastomonas</taxon>
    </lineage>
</organism>
<keyword evidence="2" id="KW-1185">Reference proteome</keyword>
<dbReference type="GO" id="GO:0016787">
    <property type="term" value="F:hydrolase activity"/>
    <property type="evidence" value="ECO:0007669"/>
    <property type="project" value="UniProtKB-KW"/>
</dbReference>
<dbReference type="InterPro" id="IPR006439">
    <property type="entry name" value="HAD-SF_hydro_IA"/>
</dbReference>
<protein>
    <submittedName>
        <fullName evidence="1">Hydrolase</fullName>
    </submittedName>
</protein>
<dbReference type="SUPFAM" id="SSF56784">
    <property type="entry name" value="HAD-like"/>
    <property type="match status" value="1"/>
</dbReference>
<dbReference type="Gene3D" id="3.40.50.1000">
    <property type="entry name" value="HAD superfamily/HAD-like"/>
    <property type="match status" value="1"/>
</dbReference>
<dbReference type="InterPro" id="IPR041492">
    <property type="entry name" value="HAD_2"/>
</dbReference>
<comment type="caution">
    <text evidence="1">The sequence shown here is derived from an EMBL/GenBank/DDBJ whole genome shotgun (WGS) entry which is preliminary data.</text>
</comment>
<dbReference type="InterPro" id="IPR036412">
    <property type="entry name" value="HAD-like_sf"/>
</dbReference>
<dbReference type="CDD" id="cd02603">
    <property type="entry name" value="HAD_sEH-N_like"/>
    <property type="match status" value="1"/>
</dbReference>
<evidence type="ECO:0000313" key="2">
    <source>
        <dbReference type="Proteomes" id="UP000603317"/>
    </source>
</evidence>
<dbReference type="Gene3D" id="1.10.150.240">
    <property type="entry name" value="Putative phosphatase, domain 2"/>
    <property type="match status" value="1"/>
</dbReference>
<keyword evidence="1" id="KW-0378">Hydrolase</keyword>
<dbReference type="InterPro" id="IPR023214">
    <property type="entry name" value="HAD_sf"/>
</dbReference>
<evidence type="ECO:0000313" key="1">
    <source>
        <dbReference type="EMBL" id="GGA09050.1"/>
    </source>
</evidence>
<dbReference type="PRINTS" id="PR00413">
    <property type="entry name" value="HADHALOGNASE"/>
</dbReference>
<dbReference type="EMBL" id="BMID01000001">
    <property type="protein sequence ID" value="GGA09050.1"/>
    <property type="molecule type" value="Genomic_DNA"/>
</dbReference>
<name>A0ABQ1FG23_9SPHN</name>
<dbReference type="PANTHER" id="PTHR43611:SF3">
    <property type="entry name" value="FLAVIN MONONUCLEOTIDE HYDROLASE 1, CHLOROPLATIC"/>
    <property type="match status" value="1"/>
</dbReference>
<dbReference type="Proteomes" id="UP000603317">
    <property type="component" value="Unassembled WGS sequence"/>
</dbReference>
<dbReference type="RefSeq" id="WP_229658149.1">
    <property type="nucleotide sequence ID" value="NZ_BMID01000001.1"/>
</dbReference>
<dbReference type="InterPro" id="IPR023198">
    <property type="entry name" value="PGP-like_dom2"/>
</dbReference>
<proteinExistence type="predicted"/>
<dbReference type="NCBIfam" id="TIGR01509">
    <property type="entry name" value="HAD-SF-IA-v3"/>
    <property type="match status" value="1"/>
</dbReference>
<gene>
    <name evidence="1" type="ORF">GCM10010923_19190</name>
</gene>
<sequence length="202" mass="22870">MVEAVVFDIGRVMVHWDLAHLYRELIADDGQRAWFVENVVSPEWHFQHDAGRPLELMVAERKAQYPEFGPLIDAYATRFLDSIPGEVEGMVALLEELVAADVPIFALTNFADSFWDDFAAEYRWTRHFREVVVSGKVRLAKPDPAIYALAQKRYGRAAGELFFVDDTVRNVEAARTAGWDAEVFSDAETFRGQLVARGFLAA</sequence>